<gene>
    <name evidence="1" type="ORF">B4127_3226</name>
</gene>
<sequence>MNIEHPMVAQMNDFGYPKSYWSYDMTRYGYQAEIEESLEGFEEDETSDDV</sequence>
<protein>
    <submittedName>
        <fullName evidence="1">Uncharacterized protein</fullName>
    </submittedName>
</protein>
<accession>A0AB34QSM8</accession>
<comment type="caution">
    <text evidence="1">The sequence shown here is derived from an EMBL/GenBank/DDBJ whole genome shotgun (WGS) entry which is preliminary data.</text>
</comment>
<organism evidence="1 2">
    <name type="scientific">Bacillus pumilus</name>
    <name type="common">Bacillus mesentericus</name>
    <dbReference type="NCBI Taxonomy" id="1408"/>
    <lineage>
        <taxon>Bacteria</taxon>
        <taxon>Bacillati</taxon>
        <taxon>Bacillota</taxon>
        <taxon>Bacilli</taxon>
        <taxon>Bacillales</taxon>
        <taxon>Bacillaceae</taxon>
        <taxon>Bacillus</taxon>
    </lineage>
</organism>
<dbReference type="Proteomes" id="UP000031978">
    <property type="component" value="Unassembled WGS sequence"/>
</dbReference>
<evidence type="ECO:0000313" key="1">
    <source>
        <dbReference type="EMBL" id="KIL17600.1"/>
    </source>
</evidence>
<dbReference type="EMBL" id="JXCL01000027">
    <property type="protein sequence ID" value="KIL17600.1"/>
    <property type="molecule type" value="Genomic_DNA"/>
</dbReference>
<dbReference type="RefSeq" id="WP_165840216.1">
    <property type="nucleotide sequence ID" value="NZ_CANLUN010000020.1"/>
</dbReference>
<proteinExistence type="predicted"/>
<reference evidence="1 2" key="1">
    <citation type="submission" date="2014-12" db="EMBL/GenBank/DDBJ databases">
        <title>Draft Genome Sequences of Five Spore-Forming Food Isolates of Bacillus pumilus.</title>
        <authorList>
            <person name="de Jong A."/>
            <person name="van Heel A.J."/>
            <person name="Montalban-Lopez M."/>
            <person name="Krawczyk A.O."/>
            <person name="Berendsen E.M."/>
            <person name="Wells-Bennik M."/>
            <person name="Kuipers O.P."/>
        </authorList>
    </citation>
    <scope>NUCLEOTIDE SEQUENCE [LARGE SCALE GENOMIC DNA]</scope>
    <source>
        <strain evidence="1 2">B4127</strain>
    </source>
</reference>
<dbReference type="AlphaFoldDB" id="A0AB34QSM8"/>
<name>A0AB34QSM8_BACPU</name>
<evidence type="ECO:0000313" key="2">
    <source>
        <dbReference type="Proteomes" id="UP000031978"/>
    </source>
</evidence>